<name>A0AAN6W312_9PEZI</name>
<proteinExistence type="predicted"/>
<dbReference type="EMBL" id="MU866287">
    <property type="protein sequence ID" value="KAK4174330.1"/>
    <property type="molecule type" value="Genomic_DNA"/>
</dbReference>
<evidence type="ECO:0000313" key="1">
    <source>
        <dbReference type="EMBL" id="KAK4174330.1"/>
    </source>
</evidence>
<reference evidence="1" key="1">
    <citation type="journal article" date="2023" name="Mol. Phylogenet. Evol.">
        <title>Genome-scale phylogeny and comparative genomics of the fungal order Sordariales.</title>
        <authorList>
            <person name="Hensen N."/>
            <person name="Bonometti L."/>
            <person name="Westerberg I."/>
            <person name="Brannstrom I.O."/>
            <person name="Guillou S."/>
            <person name="Cros-Aarteil S."/>
            <person name="Calhoun S."/>
            <person name="Haridas S."/>
            <person name="Kuo A."/>
            <person name="Mondo S."/>
            <person name="Pangilinan J."/>
            <person name="Riley R."/>
            <person name="LaButti K."/>
            <person name="Andreopoulos B."/>
            <person name="Lipzen A."/>
            <person name="Chen C."/>
            <person name="Yan M."/>
            <person name="Daum C."/>
            <person name="Ng V."/>
            <person name="Clum A."/>
            <person name="Steindorff A."/>
            <person name="Ohm R.A."/>
            <person name="Martin F."/>
            <person name="Silar P."/>
            <person name="Natvig D.O."/>
            <person name="Lalanne C."/>
            <person name="Gautier V."/>
            <person name="Ament-Velasquez S.L."/>
            <person name="Kruys A."/>
            <person name="Hutchinson M.I."/>
            <person name="Powell A.J."/>
            <person name="Barry K."/>
            <person name="Miller A.N."/>
            <person name="Grigoriev I.V."/>
            <person name="Debuchy R."/>
            <person name="Gladieux P."/>
            <person name="Hiltunen Thoren M."/>
            <person name="Johannesson H."/>
        </authorList>
    </citation>
    <scope>NUCLEOTIDE SEQUENCE</scope>
    <source>
        <strain evidence="1">CBS 892.96</strain>
    </source>
</reference>
<sequence>MTLVYDIPSIDKAIPKLAGKYKVCVPRATSRLTSGGGVYSWTTDNDSMYLWDAGLWGACAESKRIVAKVWEGRVETAIMDKIKQYEEVGRGGEDLEKIIRIRYLGDSAHATAAPMM</sequence>
<protein>
    <submittedName>
        <fullName evidence="1">Uncharacterized protein</fullName>
    </submittedName>
</protein>
<comment type="caution">
    <text evidence="1">The sequence shown here is derived from an EMBL/GenBank/DDBJ whole genome shotgun (WGS) entry which is preliminary data.</text>
</comment>
<reference evidence="1" key="2">
    <citation type="submission" date="2023-05" db="EMBL/GenBank/DDBJ databases">
        <authorList>
            <consortium name="Lawrence Berkeley National Laboratory"/>
            <person name="Steindorff A."/>
            <person name="Hensen N."/>
            <person name="Bonometti L."/>
            <person name="Westerberg I."/>
            <person name="Brannstrom I.O."/>
            <person name="Guillou S."/>
            <person name="Cros-Aarteil S."/>
            <person name="Calhoun S."/>
            <person name="Haridas S."/>
            <person name="Kuo A."/>
            <person name="Mondo S."/>
            <person name="Pangilinan J."/>
            <person name="Riley R."/>
            <person name="Labutti K."/>
            <person name="Andreopoulos B."/>
            <person name="Lipzen A."/>
            <person name="Chen C."/>
            <person name="Yanf M."/>
            <person name="Daum C."/>
            <person name="Ng V."/>
            <person name="Clum A."/>
            <person name="Ohm R."/>
            <person name="Martin F."/>
            <person name="Silar P."/>
            <person name="Natvig D."/>
            <person name="Lalanne C."/>
            <person name="Gautier V."/>
            <person name="Ament-Velasquez S.L."/>
            <person name="Kruys A."/>
            <person name="Hutchinson M.I."/>
            <person name="Powell A.J."/>
            <person name="Barry K."/>
            <person name="Miller A.N."/>
            <person name="Grigoriev I.V."/>
            <person name="Debuchy R."/>
            <person name="Gladieux P."/>
            <person name="Thoren M.H."/>
            <person name="Johannesson H."/>
        </authorList>
    </citation>
    <scope>NUCLEOTIDE SEQUENCE</scope>
    <source>
        <strain evidence="1">CBS 892.96</strain>
    </source>
</reference>
<gene>
    <name evidence="1" type="ORF">QBC36DRAFT_313041</name>
</gene>
<dbReference type="Proteomes" id="UP001302321">
    <property type="component" value="Unassembled WGS sequence"/>
</dbReference>
<keyword evidence="2" id="KW-1185">Reference proteome</keyword>
<organism evidence="1 2">
    <name type="scientific">Triangularia setosa</name>
    <dbReference type="NCBI Taxonomy" id="2587417"/>
    <lineage>
        <taxon>Eukaryota</taxon>
        <taxon>Fungi</taxon>
        <taxon>Dikarya</taxon>
        <taxon>Ascomycota</taxon>
        <taxon>Pezizomycotina</taxon>
        <taxon>Sordariomycetes</taxon>
        <taxon>Sordariomycetidae</taxon>
        <taxon>Sordariales</taxon>
        <taxon>Podosporaceae</taxon>
        <taxon>Triangularia</taxon>
    </lineage>
</organism>
<dbReference type="AlphaFoldDB" id="A0AAN6W312"/>
<evidence type="ECO:0000313" key="2">
    <source>
        <dbReference type="Proteomes" id="UP001302321"/>
    </source>
</evidence>
<accession>A0AAN6W312</accession>